<comment type="similarity">
    <text evidence="3">Belongs to the thymidine/pyrimidine-nucleoside phosphorylase family.</text>
</comment>
<dbReference type="InterPro" id="IPR036566">
    <property type="entry name" value="PYNP-like_C_sf"/>
</dbReference>
<evidence type="ECO:0000256" key="8">
    <source>
        <dbReference type="ARBA" id="ARBA00022679"/>
    </source>
</evidence>
<dbReference type="InterPro" id="IPR000053">
    <property type="entry name" value="Thymidine/pyrmidine_PPase"/>
</dbReference>
<dbReference type="eggNOG" id="COG0213">
    <property type="taxonomic scope" value="Bacteria"/>
</dbReference>
<evidence type="ECO:0000256" key="4">
    <source>
        <dbReference type="ARBA" id="ARBA00011738"/>
    </source>
</evidence>
<keyword evidence="7 12" id="KW-0328">Glycosyltransferase</keyword>
<dbReference type="PANTHER" id="PTHR10515:SF0">
    <property type="entry name" value="THYMIDINE PHOSPHORYLASE"/>
    <property type="match status" value="1"/>
</dbReference>
<dbReference type="GO" id="GO:0047847">
    <property type="term" value="F:deoxyuridine phosphorylase activity"/>
    <property type="evidence" value="ECO:0007669"/>
    <property type="project" value="RHEA"/>
</dbReference>
<keyword evidence="8 12" id="KW-0808">Transferase</keyword>
<dbReference type="InterPro" id="IPR013102">
    <property type="entry name" value="PYNP_C"/>
</dbReference>
<dbReference type="GO" id="GO:0006213">
    <property type="term" value="P:pyrimidine nucleoside metabolic process"/>
    <property type="evidence" value="ECO:0007669"/>
    <property type="project" value="InterPro"/>
</dbReference>
<dbReference type="Gene3D" id="1.20.970.10">
    <property type="entry name" value="Transferase, Pyrimidine Nucleoside Phosphorylase, Chain C"/>
    <property type="match status" value="1"/>
</dbReference>
<organism evidence="12 13">
    <name type="scientific">Mahella australiensis (strain DSM 15567 / CIP 107919 / 50-1 BON)</name>
    <dbReference type="NCBI Taxonomy" id="697281"/>
    <lineage>
        <taxon>Bacteria</taxon>
        <taxon>Bacillati</taxon>
        <taxon>Bacillota</taxon>
        <taxon>Clostridia</taxon>
        <taxon>Thermoanaerobacterales</taxon>
        <taxon>Thermoanaerobacterales Family IV. Incertae Sedis</taxon>
        <taxon>Mahella</taxon>
    </lineage>
</organism>
<reference evidence="13" key="1">
    <citation type="submission" date="2010-11" db="EMBL/GenBank/DDBJ databases">
        <title>The complete genome of Mahella australiensis DSM 15567.</title>
        <authorList>
            <consortium name="US DOE Joint Genome Institute (JGI-PGF)"/>
            <person name="Lucas S."/>
            <person name="Copeland A."/>
            <person name="Lapidus A."/>
            <person name="Bruce D."/>
            <person name="Goodwin L."/>
            <person name="Pitluck S."/>
            <person name="Kyrpides N."/>
            <person name="Mavromatis K."/>
            <person name="Pagani I."/>
            <person name="Ivanova N."/>
            <person name="Teshima H."/>
            <person name="Brettin T."/>
            <person name="Detter J.C."/>
            <person name="Han C."/>
            <person name="Tapia R."/>
            <person name="Land M."/>
            <person name="Hauser L."/>
            <person name="Markowitz V."/>
            <person name="Cheng J.-F."/>
            <person name="Hugenholtz P."/>
            <person name="Woyke T."/>
            <person name="Wu D."/>
            <person name="Spring S."/>
            <person name="Pukall R."/>
            <person name="Steenblock K."/>
            <person name="Schneider S."/>
            <person name="Klenk H.-P."/>
            <person name="Eisen J.A."/>
        </authorList>
    </citation>
    <scope>NUCLEOTIDE SEQUENCE [LARGE SCALE GENOMIC DNA]</scope>
    <source>
        <strain evidence="13">DSM 15567 / CIP 107919 / 50-1 BON</strain>
    </source>
</reference>
<dbReference type="InterPro" id="IPR036320">
    <property type="entry name" value="Glycosyl_Trfase_fam3_N_dom_sf"/>
</dbReference>
<dbReference type="OrthoDB" id="9763887at2"/>
<comment type="catalytic activity">
    <reaction evidence="10">
        <text>thymidine + phosphate = 2-deoxy-alpha-D-ribose 1-phosphate + thymine</text>
        <dbReference type="Rhea" id="RHEA:16037"/>
        <dbReference type="ChEBI" id="CHEBI:17748"/>
        <dbReference type="ChEBI" id="CHEBI:17821"/>
        <dbReference type="ChEBI" id="CHEBI:43474"/>
        <dbReference type="ChEBI" id="CHEBI:57259"/>
        <dbReference type="EC" id="2.4.2.2"/>
    </reaction>
</comment>
<reference evidence="12 13" key="2">
    <citation type="journal article" date="2011" name="Stand. Genomic Sci.">
        <title>Complete genome sequence of Mahella australiensis type strain (50-1 BON).</title>
        <authorList>
            <person name="Sikorski J."/>
            <person name="Teshima H."/>
            <person name="Nolan M."/>
            <person name="Lucas S."/>
            <person name="Hammon N."/>
            <person name="Deshpande S."/>
            <person name="Cheng J.F."/>
            <person name="Pitluck S."/>
            <person name="Liolios K."/>
            <person name="Pagani I."/>
            <person name="Ivanova N."/>
            <person name="Huntemann M."/>
            <person name="Mavromatis K."/>
            <person name="Ovchinikova G."/>
            <person name="Pati A."/>
            <person name="Tapia R."/>
            <person name="Han C."/>
            <person name="Goodwin L."/>
            <person name="Chen A."/>
            <person name="Palaniappan K."/>
            <person name="Land M."/>
            <person name="Hauser L."/>
            <person name="Ngatchou-Djao O.D."/>
            <person name="Rohde M."/>
            <person name="Pukall R."/>
            <person name="Spring S."/>
            <person name="Abt B."/>
            <person name="Goker M."/>
            <person name="Detter J.C."/>
            <person name="Woyke T."/>
            <person name="Bristow J."/>
            <person name="Markowitz V."/>
            <person name="Hugenholtz P."/>
            <person name="Eisen J.A."/>
            <person name="Kyrpides N.C."/>
            <person name="Klenk H.P."/>
            <person name="Lapidus A."/>
        </authorList>
    </citation>
    <scope>NUCLEOTIDE SEQUENCE [LARGE SCALE GENOMIC DNA]</scope>
    <source>
        <strain evidence="13">DSM 15567 / CIP 107919 / 50-1 BON</strain>
    </source>
</reference>
<comment type="catalytic activity">
    <reaction evidence="1">
        <text>2'-deoxyuridine + phosphate = 2-deoxy-alpha-D-ribose 1-phosphate + uracil</text>
        <dbReference type="Rhea" id="RHEA:22824"/>
        <dbReference type="ChEBI" id="CHEBI:16450"/>
        <dbReference type="ChEBI" id="CHEBI:17568"/>
        <dbReference type="ChEBI" id="CHEBI:43474"/>
        <dbReference type="ChEBI" id="CHEBI:57259"/>
        <dbReference type="EC" id="2.4.2.2"/>
    </reaction>
</comment>
<dbReference type="EMBL" id="CP002360">
    <property type="protein sequence ID" value="AEE95394.1"/>
    <property type="molecule type" value="Genomic_DNA"/>
</dbReference>
<dbReference type="InterPro" id="IPR017459">
    <property type="entry name" value="Glycosyl_Trfase_fam3_N_dom"/>
</dbReference>
<dbReference type="InterPro" id="IPR000312">
    <property type="entry name" value="Glycosyl_Trfase_fam3"/>
</dbReference>
<dbReference type="NCBIfam" id="TIGR02644">
    <property type="entry name" value="Y_phosphoryl"/>
    <property type="match status" value="1"/>
</dbReference>
<dbReference type="PIRSF" id="PIRSF000478">
    <property type="entry name" value="TP_PyNP"/>
    <property type="match status" value="1"/>
</dbReference>
<dbReference type="Pfam" id="PF00591">
    <property type="entry name" value="Glycos_transf_3"/>
    <property type="match status" value="1"/>
</dbReference>
<dbReference type="STRING" id="697281.Mahau_0171"/>
<dbReference type="FunFam" id="3.40.1030.10:FF:000003">
    <property type="entry name" value="Pyrimidine-nucleoside phosphorylase"/>
    <property type="match status" value="1"/>
</dbReference>
<dbReference type="PROSITE" id="PS00647">
    <property type="entry name" value="THYMID_PHOSPHORYLASE"/>
    <property type="match status" value="1"/>
</dbReference>
<dbReference type="Pfam" id="PF07831">
    <property type="entry name" value="PYNP_C"/>
    <property type="match status" value="1"/>
</dbReference>
<protein>
    <recommendedName>
        <fullName evidence="6">Pyrimidine-nucleoside phosphorylase</fullName>
        <ecNumber evidence="5">2.4.2.2</ecNumber>
    </recommendedName>
</protein>
<dbReference type="AlphaFoldDB" id="F3ZWF9"/>
<dbReference type="Pfam" id="PF02885">
    <property type="entry name" value="Glycos_trans_3N"/>
    <property type="match status" value="1"/>
</dbReference>
<keyword evidence="13" id="KW-1185">Reference proteome</keyword>
<dbReference type="GO" id="GO:0009032">
    <property type="term" value="F:thymidine phosphorylase activity"/>
    <property type="evidence" value="ECO:0007669"/>
    <property type="project" value="RHEA"/>
</dbReference>
<comment type="function">
    <text evidence="2">Catalyzes phosphorolysis of the pyrimidine nucleosides uridine, thymidine and 2'-deoxyuridine with the formation of the corresponding pyrimidine base and ribose-1-phosphate.</text>
</comment>
<dbReference type="InterPro" id="IPR018090">
    <property type="entry name" value="Pyrmidine_PPas_bac/euk"/>
</dbReference>
<evidence type="ECO:0000256" key="7">
    <source>
        <dbReference type="ARBA" id="ARBA00022676"/>
    </source>
</evidence>
<dbReference type="Gene3D" id="3.90.1170.30">
    <property type="entry name" value="Pyrimidine nucleoside phosphorylase-like, C-terminal domain"/>
    <property type="match status" value="1"/>
</dbReference>
<evidence type="ECO:0000313" key="13">
    <source>
        <dbReference type="Proteomes" id="UP000008457"/>
    </source>
</evidence>
<evidence type="ECO:0000256" key="2">
    <source>
        <dbReference type="ARBA" id="ARBA00003877"/>
    </source>
</evidence>
<dbReference type="NCBIfam" id="NF004747">
    <property type="entry name" value="PRK06078.1"/>
    <property type="match status" value="1"/>
</dbReference>
<evidence type="ECO:0000256" key="1">
    <source>
        <dbReference type="ARBA" id="ARBA00001066"/>
    </source>
</evidence>
<evidence type="ECO:0000256" key="9">
    <source>
        <dbReference type="ARBA" id="ARBA00048453"/>
    </source>
</evidence>
<dbReference type="HOGENOM" id="CLU_025040_0_1_9"/>
<dbReference type="EC" id="2.4.2.2" evidence="5"/>
<comment type="subunit">
    <text evidence="4">Homodimer.</text>
</comment>
<dbReference type="SUPFAM" id="SSF54680">
    <property type="entry name" value="Pyrimidine nucleoside phosphorylase C-terminal domain"/>
    <property type="match status" value="1"/>
</dbReference>
<sequence>MNMVDLIKKKRNGHELAEEEIEYVISAYTADSIPDYQMAALMMAVYFTGMSKRETADFTMAMAHSGKMADLSAINGVKVDKHSTGGVADTTTLVLAPLVAACGAPVAKMAGRGLGHTGGTIDKLEAIPGMRTSLSMDEFIRNVNSIGLAIISQTDDLAPADKKLYALRDVTATVDIMPLIASSIMSKKLAAGADAIVLDVKVGQGAFMKDYKSALELADIMVNIGESAGKRTMAAITDMNQPLGLAIGNSLEVIEACETLKGRGHRDLLDVCMFLGSYMLMLAGIASTREEAVAELEHALESGSGFAKLKQMVEVQGGNADALDDYSLLTQARIKYEIKAENNAYISSLSAENLGLCAMRLGAGRMIKDDSIDLSAGIMLNKKVGDFVRKGETIAVVHTNDRQKLSQVLPDILSSIQMTEKPVARPKLIHALVSRDGVESF</sequence>
<dbReference type="SUPFAM" id="SSF52418">
    <property type="entry name" value="Nucleoside phosphorylase/phosphoribosyltransferase catalytic domain"/>
    <property type="match status" value="1"/>
</dbReference>
<comment type="catalytic activity">
    <reaction evidence="9">
        <text>uridine + phosphate = alpha-D-ribose 1-phosphate + uracil</text>
        <dbReference type="Rhea" id="RHEA:24388"/>
        <dbReference type="ChEBI" id="CHEBI:16704"/>
        <dbReference type="ChEBI" id="CHEBI:17568"/>
        <dbReference type="ChEBI" id="CHEBI:43474"/>
        <dbReference type="ChEBI" id="CHEBI:57720"/>
        <dbReference type="EC" id="2.4.2.2"/>
    </reaction>
</comment>
<dbReference type="InterPro" id="IPR035902">
    <property type="entry name" value="Nuc_phospho_transferase"/>
</dbReference>
<dbReference type="Proteomes" id="UP000008457">
    <property type="component" value="Chromosome"/>
</dbReference>
<dbReference type="Gene3D" id="3.40.1030.10">
    <property type="entry name" value="Nucleoside phosphorylase/phosphoribosyltransferase catalytic domain"/>
    <property type="match status" value="1"/>
</dbReference>
<dbReference type="SMART" id="SM00941">
    <property type="entry name" value="PYNP_C"/>
    <property type="match status" value="1"/>
</dbReference>
<gene>
    <name evidence="12" type="ordered locus">Mahau_0171</name>
</gene>
<dbReference type="GO" id="GO:0004645">
    <property type="term" value="F:1,4-alpha-oligoglucan phosphorylase activity"/>
    <property type="evidence" value="ECO:0007669"/>
    <property type="project" value="InterPro"/>
</dbReference>
<name>F3ZWF9_MAHA5</name>
<dbReference type="InterPro" id="IPR017872">
    <property type="entry name" value="Pyrmidine_PPase_CS"/>
</dbReference>
<evidence type="ECO:0000256" key="10">
    <source>
        <dbReference type="ARBA" id="ARBA00048525"/>
    </source>
</evidence>
<dbReference type="GO" id="GO:0006206">
    <property type="term" value="P:pyrimidine nucleobase metabolic process"/>
    <property type="evidence" value="ECO:0007669"/>
    <property type="project" value="InterPro"/>
</dbReference>
<evidence type="ECO:0000259" key="11">
    <source>
        <dbReference type="SMART" id="SM00941"/>
    </source>
</evidence>
<dbReference type="RefSeq" id="WP_013779828.1">
    <property type="nucleotide sequence ID" value="NC_015520.1"/>
</dbReference>
<evidence type="ECO:0000256" key="6">
    <source>
        <dbReference type="ARBA" id="ARBA00014680"/>
    </source>
</evidence>
<evidence type="ECO:0000256" key="3">
    <source>
        <dbReference type="ARBA" id="ARBA00006915"/>
    </source>
</evidence>
<dbReference type="NCBIfam" id="NF004490">
    <property type="entry name" value="PRK05820.1"/>
    <property type="match status" value="1"/>
</dbReference>
<dbReference type="KEGG" id="mas:Mahau_0171"/>
<feature type="domain" description="Pyrimidine nucleoside phosphorylase C-terminal" evidence="11">
    <location>
        <begin position="345"/>
        <end position="419"/>
    </location>
</feature>
<dbReference type="PANTHER" id="PTHR10515">
    <property type="entry name" value="THYMIDINE PHOSPHORYLASE"/>
    <property type="match status" value="1"/>
</dbReference>
<dbReference type="GO" id="GO:0004850">
    <property type="term" value="F:uridine phosphorylase activity"/>
    <property type="evidence" value="ECO:0007669"/>
    <property type="project" value="RHEA"/>
</dbReference>
<proteinExistence type="inferred from homology"/>
<evidence type="ECO:0000256" key="5">
    <source>
        <dbReference type="ARBA" id="ARBA00011889"/>
    </source>
</evidence>
<dbReference type="SUPFAM" id="SSF47648">
    <property type="entry name" value="Nucleoside phosphorylase/phosphoribosyltransferase N-terminal domain"/>
    <property type="match status" value="1"/>
</dbReference>
<accession>F3ZWF9</accession>
<evidence type="ECO:0000313" key="12">
    <source>
        <dbReference type="EMBL" id="AEE95394.1"/>
    </source>
</evidence>
<dbReference type="GO" id="GO:0005829">
    <property type="term" value="C:cytosol"/>
    <property type="evidence" value="ECO:0007669"/>
    <property type="project" value="TreeGrafter"/>
</dbReference>